<name>A0A4Y7T4H3_COPMI</name>
<keyword evidence="2 4" id="KW-0863">Zinc-finger</keyword>
<feature type="domain" description="MYND-type" evidence="5">
    <location>
        <begin position="362"/>
        <end position="406"/>
    </location>
</feature>
<accession>A0A4Y7T4H3</accession>
<evidence type="ECO:0000259" key="5">
    <source>
        <dbReference type="PROSITE" id="PS50865"/>
    </source>
</evidence>
<reference evidence="6 7" key="1">
    <citation type="journal article" date="2019" name="Nat. Ecol. Evol.">
        <title>Megaphylogeny resolves global patterns of mushroom evolution.</title>
        <authorList>
            <person name="Varga T."/>
            <person name="Krizsan K."/>
            <person name="Foldi C."/>
            <person name="Dima B."/>
            <person name="Sanchez-Garcia M."/>
            <person name="Sanchez-Ramirez S."/>
            <person name="Szollosi G.J."/>
            <person name="Szarkandi J.G."/>
            <person name="Papp V."/>
            <person name="Albert L."/>
            <person name="Andreopoulos W."/>
            <person name="Angelini C."/>
            <person name="Antonin V."/>
            <person name="Barry K.W."/>
            <person name="Bougher N.L."/>
            <person name="Buchanan P."/>
            <person name="Buyck B."/>
            <person name="Bense V."/>
            <person name="Catcheside P."/>
            <person name="Chovatia M."/>
            <person name="Cooper J."/>
            <person name="Damon W."/>
            <person name="Desjardin D."/>
            <person name="Finy P."/>
            <person name="Geml J."/>
            <person name="Haridas S."/>
            <person name="Hughes K."/>
            <person name="Justo A."/>
            <person name="Karasinski D."/>
            <person name="Kautmanova I."/>
            <person name="Kiss B."/>
            <person name="Kocsube S."/>
            <person name="Kotiranta H."/>
            <person name="LaButti K.M."/>
            <person name="Lechner B.E."/>
            <person name="Liimatainen K."/>
            <person name="Lipzen A."/>
            <person name="Lukacs Z."/>
            <person name="Mihaltcheva S."/>
            <person name="Morgado L.N."/>
            <person name="Niskanen T."/>
            <person name="Noordeloos M.E."/>
            <person name="Ohm R.A."/>
            <person name="Ortiz-Santana B."/>
            <person name="Ovrebo C."/>
            <person name="Racz N."/>
            <person name="Riley R."/>
            <person name="Savchenko A."/>
            <person name="Shiryaev A."/>
            <person name="Soop K."/>
            <person name="Spirin V."/>
            <person name="Szebenyi C."/>
            <person name="Tomsovsky M."/>
            <person name="Tulloss R.E."/>
            <person name="Uehling J."/>
            <person name="Grigoriev I.V."/>
            <person name="Vagvolgyi C."/>
            <person name="Papp T."/>
            <person name="Martin F.M."/>
            <person name="Miettinen O."/>
            <person name="Hibbett D.S."/>
            <person name="Nagy L.G."/>
        </authorList>
    </citation>
    <scope>NUCLEOTIDE SEQUENCE [LARGE SCALE GENOMIC DNA]</scope>
    <source>
        <strain evidence="6 7">FP101781</strain>
    </source>
</reference>
<evidence type="ECO:0000256" key="1">
    <source>
        <dbReference type="ARBA" id="ARBA00022723"/>
    </source>
</evidence>
<dbReference type="Gene3D" id="6.10.140.2220">
    <property type="match status" value="1"/>
</dbReference>
<proteinExistence type="predicted"/>
<keyword evidence="7" id="KW-1185">Reference proteome</keyword>
<dbReference type="Proteomes" id="UP000298030">
    <property type="component" value="Unassembled WGS sequence"/>
</dbReference>
<evidence type="ECO:0000313" key="7">
    <source>
        <dbReference type="Proteomes" id="UP000298030"/>
    </source>
</evidence>
<dbReference type="SUPFAM" id="SSF144232">
    <property type="entry name" value="HIT/MYND zinc finger-like"/>
    <property type="match status" value="1"/>
</dbReference>
<evidence type="ECO:0000256" key="4">
    <source>
        <dbReference type="PROSITE-ProRule" id="PRU00134"/>
    </source>
</evidence>
<protein>
    <recommendedName>
        <fullName evidence="5">MYND-type domain-containing protein</fullName>
    </recommendedName>
</protein>
<dbReference type="OrthoDB" id="3270372at2759"/>
<keyword evidence="3" id="KW-0862">Zinc</keyword>
<dbReference type="STRING" id="71717.A0A4Y7T4H3"/>
<organism evidence="6 7">
    <name type="scientific">Coprinellus micaceus</name>
    <name type="common">Glistening ink-cap mushroom</name>
    <name type="synonym">Coprinus micaceus</name>
    <dbReference type="NCBI Taxonomy" id="71717"/>
    <lineage>
        <taxon>Eukaryota</taxon>
        <taxon>Fungi</taxon>
        <taxon>Dikarya</taxon>
        <taxon>Basidiomycota</taxon>
        <taxon>Agaricomycotina</taxon>
        <taxon>Agaricomycetes</taxon>
        <taxon>Agaricomycetidae</taxon>
        <taxon>Agaricales</taxon>
        <taxon>Agaricineae</taxon>
        <taxon>Psathyrellaceae</taxon>
        <taxon>Coprinellus</taxon>
    </lineage>
</organism>
<gene>
    <name evidence="6" type="ORF">FA13DRAFT_685637</name>
</gene>
<evidence type="ECO:0000256" key="2">
    <source>
        <dbReference type="ARBA" id="ARBA00022771"/>
    </source>
</evidence>
<dbReference type="PROSITE" id="PS50865">
    <property type="entry name" value="ZF_MYND_2"/>
    <property type="match status" value="1"/>
</dbReference>
<evidence type="ECO:0000313" key="6">
    <source>
        <dbReference type="EMBL" id="TEB29025.1"/>
    </source>
</evidence>
<dbReference type="InterPro" id="IPR002893">
    <property type="entry name" value="Znf_MYND"/>
</dbReference>
<dbReference type="GO" id="GO:0008270">
    <property type="term" value="F:zinc ion binding"/>
    <property type="evidence" value="ECO:0007669"/>
    <property type="project" value="UniProtKB-KW"/>
</dbReference>
<comment type="caution">
    <text evidence="6">The sequence shown here is derived from an EMBL/GenBank/DDBJ whole genome shotgun (WGS) entry which is preliminary data.</text>
</comment>
<sequence length="474" mass="52754">MSAVASGSQGSREAQSLAASVKALTSMLEEPTKSTICASQLHATCVSIQNAIHSSPTVAAQVKLAKSWPQLLRAGIKFLTRKQSPTRFSAMVENLSRCRCNLDQPGIKELHSPTSLDSSLNNSELTQFTNIIHLRFSVHTVIDCIQLALYGQTKHKFRSEKSTTKPNEDQPWPQDPEDLLPFGPEDSVDGIELWAEGPGGYYMYKLATSLALYYHPFSRAMVRPPDYAFAMVRASKHLTGVMDFYDEDPSCAESQDLFEWPITVIFDYFQLLVNHDKFYAMMKATGNTISPVLARLSAILAALPAKDWITDTRVGIEVLSSFANNDLAGMRKRTAPIANTIRDPVYDAFAEMAMVRKGGCANTTCPNTSGTVYARLCSQCNVMRFCGEHCQKEAWKNPLFPHKVLCSKIAKLKEQLGKKAWAQLWTEDMTTAKFLAQPKRPMDTKNVEAIGRILTDIKAFKMALSDDIPWSSRT</sequence>
<evidence type="ECO:0000256" key="3">
    <source>
        <dbReference type="ARBA" id="ARBA00022833"/>
    </source>
</evidence>
<dbReference type="EMBL" id="QPFP01000029">
    <property type="protein sequence ID" value="TEB29025.1"/>
    <property type="molecule type" value="Genomic_DNA"/>
</dbReference>
<dbReference type="AlphaFoldDB" id="A0A4Y7T4H3"/>
<keyword evidence="1" id="KW-0479">Metal-binding</keyword>